<accession>A0ACC6MZ00</accession>
<gene>
    <name evidence="1" type="ORF">U8465_16010</name>
</gene>
<keyword evidence="2" id="KW-1185">Reference proteome</keyword>
<protein>
    <submittedName>
        <fullName evidence="1">Uncharacterized protein</fullName>
    </submittedName>
</protein>
<proteinExistence type="predicted"/>
<dbReference type="Proteomes" id="UP001304050">
    <property type="component" value="Unassembled WGS sequence"/>
</dbReference>
<evidence type="ECO:0000313" key="2">
    <source>
        <dbReference type="Proteomes" id="UP001304050"/>
    </source>
</evidence>
<evidence type="ECO:0000313" key="1">
    <source>
        <dbReference type="EMBL" id="MEA3518608.1"/>
    </source>
</evidence>
<comment type="caution">
    <text evidence="1">The sequence shown here is derived from an EMBL/GenBank/DDBJ whole genome shotgun (WGS) entry which is preliminary data.</text>
</comment>
<reference evidence="1" key="1">
    <citation type="submission" date="2023-12" db="EMBL/GenBank/DDBJ databases">
        <title>Diversity of Rhizobium in root nodule of phaseolus vulgaris.</title>
        <authorList>
            <person name="Wang H."/>
        </authorList>
    </citation>
    <scope>NUCLEOTIDE SEQUENCE</scope>
    <source>
        <strain evidence="1">MJ31</strain>
    </source>
</reference>
<organism evidence="1 2">
    <name type="scientific">Rhizobium mulingense</name>
    <dbReference type="NCBI Taxonomy" id="3031128"/>
    <lineage>
        <taxon>Bacteria</taxon>
        <taxon>Pseudomonadati</taxon>
        <taxon>Pseudomonadota</taxon>
        <taxon>Alphaproteobacteria</taxon>
        <taxon>Hyphomicrobiales</taxon>
        <taxon>Rhizobiaceae</taxon>
        <taxon>Rhizobium/Agrobacterium group</taxon>
        <taxon>Rhizobium</taxon>
    </lineage>
</organism>
<dbReference type="EMBL" id="JAYESG010000006">
    <property type="protein sequence ID" value="MEA3518608.1"/>
    <property type="molecule type" value="Genomic_DNA"/>
</dbReference>
<name>A0ACC6MZ00_9HYPH</name>
<sequence length="225" mass="24069">MRSRPTQVISRKTIARTVAVDYTHKKQIGATGEFARVILIVEPSEPGDGVDFTSQIVDGAIPFAYIPAIENGARAAIGRDEVDGVSVDIKVQLIAGAFHDLDSSAPAFEVASSGALIEAFRLGGFVLMEPIMKIEVVTPQDYTDIVIADLRSRRGSIVDKLVFGDAVAVHATVPLVNTFGYESELSTLSKGATICTMQVDHYEQVPTEDPDPPFRPAAAIRLASG</sequence>